<dbReference type="RefSeq" id="WP_052503080.1">
    <property type="nucleotide sequence ID" value="NZ_CEHX01000125.1"/>
</dbReference>
<sequence>MMKSNDIQELLNEICIIFQNELGENLLGIYLHGSLATGSFIWENSDVDFLVVVEHSLTQIEKIRIIQSLYTLLPQTPPKGLEMSIVLKSCLKPCDYPVPYELHFSNMHIQAIHDNIEKYCDNMQGRDEDLTAHIMVIWHRGIVLCGPAIQQLFEEPCRFEYLDSIWYDIQNSEGTVIDKPVDTILNLCRTLAYLDENIILSKRESGEWELTVCHPMYQTMLEDTLAVYKGERLEAVIDKQLAKRFVEEQMKQIREKIR</sequence>
<dbReference type="CDD" id="cd05403">
    <property type="entry name" value="NT_KNTase_like"/>
    <property type="match status" value="1"/>
</dbReference>
<organism evidence="4 5">
    <name type="scientific">Streptococcus suis</name>
    <dbReference type="NCBI Taxonomy" id="1307"/>
    <lineage>
        <taxon>Bacteria</taxon>
        <taxon>Bacillati</taxon>
        <taxon>Bacillota</taxon>
        <taxon>Bacilli</taxon>
        <taxon>Lactobacillales</taxon>
        <taxon>Streptococcaceae</taxon>
        <taxon>Streptococcus</taxon>
    </lineage>
</organism>
<dbReference type="Pfam" id="PF13427">
    <property type="entry name" value="AadA_C"/>
    <property type="match status" value="1"/>
</dbReference>
<keyword evidence="4" id="KW-0548">Nucleotidyltransferase</keyword>
<proteinExistence type="predicted"/>
<dbReference type="SUPFAM" id="SSF81301">
    <property type="entry name" value="Nucleotidyltransferase"/>
    <property type="match status" value="1"/>
</dbReference>
<feature type="domain" description="Adenylyltransferase AadA C-terminal" evidence="2">
    <location>
        <begin position="158"/>
        <end position="249"/>
    </location>
</feature>
<dbReference type="InterPro" id="IPR043519">
    <property type="entry name" value="NT_sf"/>
</dbReference>
<dbReference type="GO" id="GO:0009012">
    <property type="term" value="F:aminoglycoside 3''-adenylyltransferase activity"/>
    <property type="evidence" value="ECO:0007669"/>
    <property type="project" value="UniProtKB-EC"/>
</dbReference>
<dbReference type="InterPro" id="IPR041633">
    <property type="entry name" value="Polbeta"/>
</dbReference>
<dbReference type="Pfam" id="PF18765">
    <property type="entry name" value="Polbeta"/>
    <property type="match status" value="1"/>
</dbReference>
<evidence type="ECO:0000259" key="2">
    <source>
        <dbReference type="Pfam" id="PF13427"/>
    </source>
</evidence>
<evidence type="ECO:0000313" key="4">
    <source>
        <dbReference type="EMBL" id="CYV33530.1"/>
    </source>
</evidence>
<dbReference type="AlphaFoldDB" id="A0A116M8A3"/>
<dbReference type="Gene3D" id="3.30.460.10">
    <property type="entry name" value="Beta Polymerase, domain 2"/>
    <property type="match status" value="1"/>
</dbReference>
<feature type="domain" description="Polymerase beta nucleotidyltransferase" evidence="3">
    <location>
        <begin position="17"/>
        <end position="72"/>
    </location>
</feature>
<dbReference type="EC" id="2.7.7.47" evidence="4"/>
<name>A0A116M8A3_STRSU</name>
<dbReference type="InterPro" id="IPR025184">
    <property type="entry name" value="AadA_C"/>
</dbReference>
<dbReference type="Proteomes" id="UP000071533">
    <property type="component" value="Unassembled WGS sequence"/>
</dbReference>
<dbReference type="EMBL" id="FIHS01000008">
    <property type="protein sequence ID" value="CYV33530.1"/>
    <property type="molecule type" value="Genomic_DNA"/>
</dbReference>
<keyword evidence="1 4" id="KW-0808">Transferase</keyword>
<reference evidence="4 5" key="1">
    <citation type="submission" date="2016-02" db="EMBL/GenBank/DDBJ databases">
        <authorList>
            <consortium name="Pathogen Informatics"/>
        </authorList>
    </citation>
    <scope>NUCLEOTIDE SEQUENCE [LARGE SCALE GENOMIC DNA]</scope>
    <source>
        <strain evidence="4 5">LSS69</strain>
    </source>
</reference>
<protein>
    <submittedName>
        <fullName evidence="4">Streptomycin 3''-adenylyltransferase</fullName>
        <ecNumber evidence="4">2.7.7.47</ecNumber>
    </submittedName>
</protein>
<evidence type="ECO:0000313" key="5">
    <source>
        <dbReference type="Proteomes" id="UP000071533"/>
    </source>
</evidence>
<accession>A0A116M8A3</accession>
<evidence type="ECO:0000259" key="3">
    <source>
        <dbReference type="Pfam" id="PF18765"/>
    </source>
</evidence>
<gene>
    <name evidence="4" type="primary">ant1</name>
    <name evidence="4" type="ORF">ERS132431_00800</name>
</gene>
<evidence type="ECO:0000256" key="1">
    <source>
        <dbReference type="ARBA" id="ARBA00022679"/>
    </source>
</evidence>